<name>A0A3B1BT59_9ZZZZ</name>
<protein>
    <recommendedName>
        <fullName evidence="2">Phytase</fullName>
    </recommendedName>
</protein>
<evidence type="ECO:0008006" key="2">
    <source>
        <dbReference type="Google" id="ProtNLM"/>
    </source>
</evidence>
<dbReference type="AlphaFoldDB" id="A0A3B1BT59"/>
<reference evidence="1" key="1">
    <citation type="submission" date="2018-06" db="EMBL/GenBank/DDBJ databases">
        <authorList>
            <person name="Zhirakovskaya E."/>
        </authorList>
    </citation>
    <scope>NUCLEOTIDE SEQUENCE</scope>
</reference>
<organism evidence="1">
    <name type="scientific">hydrothermal vent metagenome</name>
    <dbReference type="NCBI Taxonomy" id="652676"/>
    <lineage>
        <taxon>unclassified sequences</taxon>
        <taxon>metagenomes</taxon>
        <taxon>ecological metagenomes</taxon>
    </lineage>
</organism>
<dbReference type="EMBL" id="UOGD01000129">
    <property type="protein sequence ID" value="VAX19112.1"/>
    <property type="molecule type" value="Genomic_DNA"/>
</dbReference>
<feature type="non-terminal residue" evidence="1">
    <location>
        <position position="71"/>
    </location>
</feature>
<proteinExistence type="predicted"/>
<evidence type="ECO:0000313" key="1">
    <source>
        <dbReference type="EMBL" id="VAX19112.1"/>
    </source>
</evidence>
<accession>A0A3B1BT59</accession>
<sequence length="71" mass="7753">MGIIESNEINEASGIAASRKNPGLFWTHNDSGDNARLFAFDSLGRHRGEFLLAGIQNRDWEDIAIGPGPVE</sequence>
<gene>
    <name evidence="1" type="ORF">MNBD_IGNAVI01-2275</name>
</gene>